<keyword evidence="2 5" id="KW-0479">Metal-binding</keyword>
<evidence type="ECO:0000256" key="1">
    <source>
        <dbReference type="ARBA" id="ARBA00001946"/>
    </source>
</evidence>
<feature type="domain" description="HpcH/HpaI aldolase/citrate lyase" evidence="6">
    <location>
        <begin position="10"/>
        <end position="233"/>
    </location>
</feature>
<sequence length="304" mass="33332">MQQQQEKLRRTVMYAAGNNAGLVRDATIYGADSVIYDVEDSVSVYEKDSARQLVFHALTHLPRLCEIGVRINHISTPWGHKDLEVLLPAKPDYIRLPKGESGDEIRELDATITKAEAACGFEPGSIKIMVSIESPKGLRNAFEIASASPRMIGIAIGGEDFAASIKTEKTRGNDITAGRELFVARGLLVLAAKEAGIQAIDSVFSDLRDEEGLIRETQIIKELGFDGKSCVNPRQIDAIHSVFTPAQKDIDYAYRVLDVYEEAMNKKSGVIALDGKMIDMPMVTRANRVLALARAAGIEKENTK</sequence>
<organism evidence="7">
    <name type="scientific">uncultured delta proteobacterium</name>
    <dbReference type="NCBI Taxonomy" id="34034"/>
    <lineage>
        <taxon>Bacteria</taxon>
        <taxon>Deltaproteobacteria</taxon>
        <taxon>environmental samples</taxon>
    </lineage>
</organism>
<dbReference type="GO" id="GO:0008815">
    <property type="term" value="F:citrate (pro-3S)-lyase activity"/>
    <property type="evidence" value="ECO:0007669"/>
    <property type="project" value="UniProtKB-EC"/>
</dbReference>
<evidence type="ECO:0000256" key="3">
    <source>
        <dbReference type="ARBA" id="ARBA00022842"/>
    </source>
</evidence>
<dbReference type="InterPro" id="IPR011206">
    <property type="entry name" value="Citrate_lyase_beta/mcl1/mcl2"/>
</dbReference>
<dbReference type="SUPFAM" id="SSF51621">
    <property type="entry name" value="Phosphoenolpyruvate/pyruvate domain"/>
    <property type="match status" value="1"/>
</dbReference>
<dbReference type="InterPro" id="IPR015813">
    <property type="entry name" value="Pyrv/PenolPyrv_kinase-like_dom"/>
</dbReference>
<dbReference type="GO" id="GO:0006107">
    <property type="term" value="P:oxaloacetate metabolic process"/>
    <property type="evidence" value="ECO:0007669"/>
    <property type="project" value="TreeGrafter"/>
</dbReference>
<evidence type="ECO:0000256" key="5">
    <source>
        <dbReference type="PIRSR" id="PIRSR015582-2"/>
    </source>
</evidence>
<dbReference type="EMBL" id="FLUQ01000005">
    <property type="protein sequence ID" value="SBW08968.1"/>
    <property type="molecule type" value="Genomic_DNA"/>
</dbReference>
<proteinExistence type="predicted"/>
<dbReference type="GO" id="GO:0008816">
    <property type="term" value="F:citryl-CoA lyase activity"/>
    <property type="evidence" value="ECO:0007669"/>
    <property type="project" value="UniProtKB-EC"/>
</dbReference>
<reference evidence="7" key="1">
    <citation type="submission" date="2016-04" db="EMBL/GenBank/DDBJ databases">
        <authorList>
            <person name="Evans L.H."/>
            <person name="Alamgir A."/>
            <person name="Owens N."/>
            <person name="Weber N.D."/>
            <person name="Virtaneva K."/>
            <person name="Barbian K."/>
            <person name="Babar A."/>
            <person name="Rosenke K."/>
        </authorList>
    </citation>
    <scope>NUCLEOTIDE SEQUENCE</scope>
    <source>
        <strain evidence="7">86</strain>
    </source>
</reference>
<feature type="binding site" evidence="5">
    <location>
        <position position="133"/>
    </location>
    <ligand>
        <name>Mg(2+)</name>
        <dbReference type="ChEBI" id="CHEBI:18420"/>
    </ligand>
</feature>
<comment type="cofactor">
    <cofactor evidence="1">
        <name>Mg(2+)</name>
        <dbReference type="ChEBI" id="CHEBI:18420"/>
    </cofactor>
</comment>
<dbReference type="GO" id="GO:0000287">
    <property type="term" value="F:magnesium ion binding"/>
    <property type="evidence" value="ECO:0007669"/>
    <property type="project" value="TreeGrafter"/>
</dbReference>
<dbReference type="PANTHER" id="PTHR32308:SF10">
    <property type="entry name" value="CITRATE LYASE SUBUNIT BETA"/>
    <property type="match status" value="1"/>
</dbReference>
<dbReference type="Pfam" id="PF03328">
    <property type="entry name" value="HpcH_HpaI"/>
    <property type="match status" value="1"/>
</dbReference>
<protein>
    <submittedName>
        <fullName evidence="7">Citrate lyase, citryl-ACP lyase (Beta) subunit</fullName>
        <ecNumber evidence="7">4.1.3.34</ecNumber>
        <ecNumber evidence="7">4.1.3.6</ecNumber>
    </submittedName>
</protein>
<dbReference type="InterPro" id="IPR040442">
    <property type="entry name" value="Pyrv_kinase-like_dom_sf"/>
</dbReference>
<evidence type="ECO:0000259" key="6">
    <source>
        <dbReference type="Pfam" id="PF03328"/>
    </source>
</evidence>
<evidence type="ECO:0000256" key="2">
    <source>
        <dbReference type="ARBA" id="ARBA00022723"/>
    </source>
</evidence>
<evidence type="ECO:0000313" key="7">
    <source>
        <dbReference type="EMBL" id="SBW08968.1"/>
    </source>
</evidence>
<dbReference type="PIRSF" id="PIRSF015582">
    <property type="entry name" value="Cit_lyase_B"/>
    <property type="match status" value="1"/>
</dbReference>
<accession>A0A212KBI8</accession>
<dbReference type="EC" id="4.1.3.6" evidence="7"/>
<dbReference type="EC" id="4.1.3.34" evidence="7"/>
<name>A0A212KBI8_9DELT</name>
<evidence type="ECO:0000256" key="4">
    <source>
        <dbReference type="PIRSR" id="PIRSR015582-1"/>
    </source>
</evidence>
<dbReference type="Gene3D" id="3.20.20.60">
    <property type="entry name" value="Phosphoenolpyruvate-binding domains"/>
    <property type="match status" value="1"/>
</dbReference>
<dbReference type="InterPro" id="IPR005000">
    <property type="entry name" value="Aldolase/citrate-lyase_domain"/>
</dbReference>
<keyword evidence="3 5" id="KW-0460">Magnesium</keyword>
<feature type="binding site" evidence="4">
    <location>
        <position position="70"/>
    </location>
    <ligand>
        <name>substrate</name>
    </ligand>
</feature>
<gene>
    <name evidence="7" type="primary">citE</name>
    <name evidence="7" type="ORF">KL86DPRO_50033</name>
</gene>
<feature type="binding site" evidence="4">
    <location>
        <position position="133"/>
    </location>
    <ligand>
        <name>substrate</name>
    </ligand>
</feature>
<keyword evidence="7" id="KW-0456">Lyase</keyword>
<dbReference type="AlphaFoldDB" id="A0A212KBI8"/>
<feature type="binding site" evidence="5">
    <location>
        <position position="160"/>
    </location>
    <ligand>
        <name>Mg(2+)</name>
        <dbReference type="ChEBI" id="CHEBI:18420"/>
    </ligand>
</feature>
<dbReference type="PANTHER" id="PTHR32308">
    <property type="entry name" value="LYASE BETA SUBUNIT, PUTATIVE (AFU_ORTHOLOGUE AFUA_4G13030)-RELATED"/>
    <property type="match status" value="1"/>
</dbReference>